<evidence type="ECO:0000313" key="4">
    <source>
        <dbReference type="Proteomes" id="UP000270924"/>
    </source>
</evidence>
<dbReference type="PROSITE" id="PS00778">
    <property type="entry name" value="HIS_ACID_PHOSPHAT_2"/>
    <property type="match status" value="1"/>
</dbReference>
<dbReference type="InterPro" id="IPR050645">
    <property type="entry name" value="Histidine_acid_phosphatase"/>
</dbReference>
<dbReference type="PANTHER" id="PTHR11567:SF210">
    <property type="entry name" value="ACID PHOSPHATASE 5-RELATED"/>
    <property type="match status" value="1"/>
</dbReference>
<evidence type="ECO:0000256" key="2">
    <source>
        <dbReference type="ARBA" id="ARBA00005375"/>
    </source>
</evidence>
<reference evidence="3 4" key="1">
    <citation type="submission" date="2018-11" db="EMBL/GenBank/DDBJ databases">
        <authorList>
            <consortium name="Pathogen Informatics"/>
        </authorList>
    </citation>
    <scope>NUCLEOTIDE SEQUENCE [LARGE SCALE GENOMIC DNA]</scope>
</reference>
<dbReference type="GO" id="GO:0003993">
    <property type="term" value="F:acid phosphatase activity"/>
    <property type="evidence" value="ECO:0007669"/>
    <property type="project" value="UniProtKB-EC"/>
</dbReference>
<dbReference type="Gene3D" id="3.40.50.1240">
    <property type="entry name" value="Phosphoglycerate mutase-like"/>
    <property type="match status" value="1"/>
</dbReference>
<evidence type="ECO:0008006" key="5">
    <source>
        <dbReference type="Google" id="ProtNLM"/>
    </source>
</evidence>
<dbReference type="Proteomes" id="UP000270924">
    <property type="component" value="Unassembled WGS sequence"/>
</dbReference>
<dbReference type="CDD" id="cd07061">
    <property type="entry name" value="HP_HAP_like"/>
    <property type="match status" value="1"/>
</dbReference>
<dbReference type="InterPro" id="IPR000560">
    <property type="entry name" value="His_Pase_clade-2"/>
</dbReference>
<comment type="catalytic activity">
    <reaction evidence="1">
        <text>a phosphate monoester + H2O = an alcohol + phosphate</text>
        <dbReference type="Rhea" id="RHEA:15017"/>
        <dbReference type="ChEBI" id="CHEBI:15377"/>
        <dbReference type="ChEBI" id="CHEBI:30879"/>
        <dbReference type="ChEBI" id="CHEBI:43474"/>
        <dbReference type="ChEBI" id="CHEBI:67140"/>
        <dbReference type="EC" id="3.1.3.2"/>
    </reaction>
</comment>
<dbReference type="OMA" id="QICPYSQ"/>
<dbReference type="EMBL" id="UYWW01001188">
    <property type="protein sequence ID" value="VDM10090.1"/>
    <property type="molecule type" value="Genomic_DNA"/>
</dbReference>
<evidence type="ECO:0000313" key="3">
    <source>
        <dbReference type="EMBL" id="VDM10090.1"/>
    </source>
</evidence>
<dbReference type="InterPro" id="IPR033379">
    <property type="entry name" value="Acid_Pase_AS"/>
</dbReference>
<dbReference type="FunCoup" id="A0A3P7DJR7">
    <property type="interactions" value="1"/>
</dbReference>
<evidence type="ECO:0000256" key="1">
    <source>
        <dbReference type="ARBA" id="ARBA00000032"/>
    </source>
</evidence>
<sequence>MSLMLTSLNLFTGPQQRHGAYFTHNIIDYALLGHVNLHFMLTLSHLFLLLFNCASNNAFVLRTTDVKAGEHLIYVQAIWRHGDRAPHQLPYPRDLNDESSWPRGWSQLTNMGMKQLYELGLFLRKRYNGYIKEFNSADIRIITSRSDRAIVSAQAMLRGFFPADNIAMQWLKDELWQPISFHSESIERNAPVGAFPEHSSCYLTLLHPTLHACSHYNQLMKNETAVIADEMMEKYADVVHLLANVTGIGEKLSFDRTAALIDIQREILHQLPQPEWVYQKWPQFQNMSTIDIITEFKRINQISKYNTFEKAKFKSGLLLGDILHRFHNVSVGIKVEARKMFLYSAHDSTLSSLQHALNISNGLLVPYSACLIMELYKTGKNETTLKILYKNETENANAYELFVPGCSVPCKLDQLIKLSAPTILDSVDDLNKTCEKEKNGANKVSGKKALSNHTGRHVTMMFSISSVPMLLYLLLISC</sequence>
<organism evidence="3 4">
    <name type="scientific">Wuchereria bancrofti</name>
    <dbReference type="NCBI Taxonomy" id="6293"/>
    <lineage>
        <taxon>Eukaryota</taxon>
        <taxon>Metazoa</taxon>
        <taxon>Ecdysozoa</taxon>
        <taxon>Nematoda</taxon>
        <taxon>Chromadorea</taxon>
        <taxon>Rhabditida</taxon>
        <taxon>Spirurina</taxon>
        <taxon>Spiruromorpha</taxon>
        <taxon>Filarioidea</taxon>
        <taxon>Onchocercidae</taxon>
        <taxon>Wuchereria</taxon>
    </lineage>
</organism>
<dbReference type="PROSITE" id="PS00616">
    <property type="entry name" value="HIS_ACID_PHOSPHAT_1"/>
    <property type="match status" value="1"/>
</dbReference>
<gene>
    <name evidence="3" type="ORF">WBA_LOCUS3476</name>
</gene>
<proteinExistence type="inferred from homology"/>
<dbReference type="AlphaFoldDB" id="A0A3P7DJR7"/>
<dbReference type="InterPro" id="IPR029033">
    <property type="entry name" value="His_PPase_superfam"/>
</dbReference>
<dbReference type="PANTHER" id="PTHR11567">
    <property type="entry name" value="ACID PHOSPHATASE-RELATED"/>
    <property type="match status" value="1"/>
</dbReference>
<comment type="similarity">
    <text evidence="2">Belongs to the histidine acid phosphatase family.</text>
</comment>
<dbReference type="OrthoDB" id="258392at2759"/>
<protein>
    <recommendedName>
        <fullName evidence="5">Histidine acid phosphatase</fullName>
    </recommendedName>
</protein>
<keyword evidence="4" id="KW-1185">Reference proteome</keyword>
<dbReference type="InParanoid" id="A0A3P7DJR7"/>
<name>A0A3P7DJR7_WUCBA</name>
<dbReference type="Pfam" id="PF00328">
    <property type="entry name" value="His_Phos_2"/>
    <property type="match status" value="1"/>
</dbReference>
<dbReference type="SUPFAM" id="SSF53254">
    <property type="entry name" value="Phosphoglycerate mutase-like"/>
    <property type="match status" value="1"/>
</dbReference>
<accession>A0A3P7DJR7</accession>